<gene>
    <name evidence="1" type="ORF">AN396_11255</name>
</gene>
<proteinExistence type="predicted"/>
<protein>
    <submittedName>
        <fullName evidence="1">Uncharacterized protein</fullName>
    </submittedName>
</protein>
<evidence type="ECO:0000313" key="1">
    <source>
        <dbReference type="EMBL" id="ONI38220.1"/>
    </source>
</evidence>
<dbReference type="Proteomes" id="UP000188605">
    <property type="component" value="Unassembled WGS sequence"/>
</dbReference>
<name>A0ACC8X8E4_9FIRM</name>
<dbReference type="EMBL" id="LJDB01000093">
    <property type="protein sequence ID" value="ONI38220.1"/>
    <property type="molecule type" value="Genomic_DNA"/>
</dbReference>
<reference evidence="1" key="1">
    <citation type="submission" date="2016-08" db="EMBL/GenBank/DDBJ databases">
        <authorList>
            <person name="Ngugi D.K."/>
            <person name="Miyake S."/>
            <person name="Stingl U."/>
        </authorList>
    </citation>
    <scope>NUCLEOTIDE SEQUENCE</scope>
    <source>
        <strain evidence="1">SCG-B11WGA-EpuloA1</strain>
    </source>
</reference>
<organism evidence="1 2">
    <name type="scientific">Candidatus Epulonipiscium fishelsonii</name>
    <dbReference type="NCBI Taxonomy" id="77094"/>
    <lineage>
        <taxon>Bacteria</taxon>
        <taxon>Bacillati</taxon>
        <taxon>Bacillota</taxon>
        <taxon>Clostridia</taxon>
        <taxon>Lachnospirales</taxon>
        <taxon>Lachnospiraceae</taxon>
        <taxon>Candidatus Epulonipiscium</taxon>
    </lineage>
</organism>
<comment type="caution">
    <text evidence="1">The sequence shown here is derived from an EMBL/GenBank/DDBJ whole genome shotgun (WGS) entry which is preliminary data.</text>
</comment>
<sequence>MGTTCRFNDALNILAFIGCIPIITIANSTSVLFYVYGKKLRGEDPYITQEFIKSYRQNFKQYFSYINFISVVD</sequence>
<accession>A0ACC8X8E4</accession>
<evidence type="ECO:0000313" key="2">
    <source>
        <dbReference type="Proteomes" id="UP000188605"/>
    </source>
</evidence>
<keyword evidence="2" id="KW-1185">Reference proteome</keyword>